<reference evidence="4 5" key="1">
    <citation type="submission" date="2018-07" db="EMBL/GenBank/DDBJ databases">
        <title>Genomic Encyclopedia of Type Strains, Phase IV (KMG-IV): sequencing the most valuable type-strain genomes for metagenomic binning, comparative biology and taxonomic classification.</title>
        <authorList>
            <person name="Goeker M."/>
        </authorList>
    </citation>
    <scope>NUCLEOTIDE SEQUENCE [LARGE SCALE GENOMIC DNA]</scope>
    <source>
        <strain evidence="4 5">DSM 44290</strain>
    </source>
</reference>
<proteinExistence type="predicted"/>
<protein>
    <submittedName>
        <fullName evidence="4">Precorrin-6A reductase</fullName>
    </submittedName>
</protein>
<dbReference type="EMBL" id="QQBC01000003">
    <property type="protein sequence ID" value="RDI67099.1"/>
    <property type="molecule type" value="Genomic_DNA"/>
</dbReference>
<dbReference type="NCBIfam" id="NF005968">
    <property type="entry name" value="PRK08057.1-2"/>
    <property type="match status" value="1"/>
</dbReference>
<name>A0A370I8Q9_9NOCA</name>
<organism evidence="4 5">
    <name type="scientific">Nocardia pseudobrasiliensis</name>
    <dbReference type="NCBI Taxonomy" id="45979"/>
    <lineage>
        <taxon>Bacteria</taxon>
        <taxon>Bacillati</taxon>
        <taxon>Actinomycetota</taxon>
        <taxon>Actinomycetes</taxon>
        <taxon>Mycobacteriales</taxon>
        <taxon>Nocardiaceae</taxon>
        <taxon>Nocardia</taxon>
    </lineage>
</organism>
<dbReference type="GO" id="GO:0016994">
    <property type="term" value="F:precorrin-6A reductase activity"/>
    <property type="evidence" value="ECO:0007669"/>
    <property type="project" value="InterPro"/>
</dbReference>
<dbReference type="UniPathway" id="UPA00148"/>
<dbReference type="NCBIfam" id="TIGR00715">
    <property type="entry name" value="precor6x_red"/>
    <property type="match status" value="1"/>
</dbReference>
<keyword evidence="2" id="KW-0169">Cobalamin biosynthesis</keyword>
<accession>A0A370I8Q9</accession>
<evidence type="ECO:0000313" key="5">
    <source>
        <dbReference type="Proteomes" id="UP000254869"/>
    </source>
</evidence>
<keyword evidence="5" id="KW-1185">Reference proteome</keyword>
<evidence type="ECO:0000256" key="3">
    <source>
        <dbReference type="ARBA" id="ARBA00023002"/>
    </source>
</evidence>
<dbReference type="STRING" id="1210086.GCA_001613105_04678"/>
<dbReference type="GO" id="GO:0009236">
    <property type="term" value="P:cobalamin biosynthetic process"/>
    <property type="evidence" value="ECO:0007669"/>
    <property type="project" value="UniProtKB-UniPathway"/>
</dbReference>
<comment type="pathway">
    <text evidence="1">Cofactor biosynthesis; adenosylcobalamin biosynthesis.</text>
</comment>
<dbReference type="InterPro" id="IPR003723">
    <property type="entry name" value="Precorrin-6x_reduct"/>
</dbReference>
<dbReference type="PANTHER" id="PTHR36925:SF1">
    <property type="entry name" value="COBALT-PRECORRIN-6A REDUCTASE"/>
    <property type="match status" value="1"/>
</dbReference>
<evidence type="ECO:0000313" key="4">
    <source>
        <dbReference type="EMBL" id="RDI67099.1"/>
    </source>
</evidence>
<dbReference type="AlphaFoldDB" id="A0A370I8Q9"/>
<sequence length="200" mass="21168">MRVGGFGGVDGLREWLADNDVDVLVDATHPFAALISEHAAEAASSLAVPVIQLRRPGYRAQSGDHWTRVPDLATAAETAAALGVRIFLTIGRQGVGAFAGAARPWFLIRAIDPPTGPLPPNHEILLARGPFAFDDERRLLAERRIDVLVTKDSGGPTTAKLSAARDLNIPVVLVDRPPLPAGASPVDSVAEVLERLRGLG</sequence>
<evidence type="ECO:0000256" key="1">
    <source>
        <dbReference type="ARBA" id="ARBA00004953"/>
    </source>
</evidence>
<evidence type="ECO:0000256" key="2">
    <source>
        <dbReference type="ARBA" id="ARBA00022573"/>
    </source>
</evidence>
<dbReference type="Proteomes" id="UP000254869">
    <property type="component" value="Unassembled WGS sequence"/>
</dbReference>
<dbReference type="PANTHER" id="PTHR36925">
    <property type="entry name" value="COBALT-PRECORRIN-6A REDUCTASE"/>
    <property type="match status" value="1"/>
</dbReference>
<dbReference type="PROSITE" id="PS51014">
    <property type="entry name" value="COBK_CBIJ"/>
    <property type="match status" value="1"/>
</dbReference>
<gene>
    <name evidence="4" type="ORF">DFR76_103170</name>
</gene>
<comment type="caution">
    <text evidence="4">The sequence shown here is derived from an EMBL/GenBank/DDBJ whole genome shotgun (WGS) entry which is preliminary data.</text>
</comment>
<dbReference type="Pfam" id="PF02571">
    <property type="entry name" value="CbiJ"/>
    <property type="match status" value="1"/>
</dbReference>
<keyword evidence="3" id="KW-0560">Oxidoreductase</keyword>